<name>A0A0G0H2M6_9BACT</name>
<organism evidence="1 2">
    <name type="scientific">Candidatus Roizmanbacteria bacterium GW2011_GWA2_37_7</name>
    <dbReference type="NCBI Taxonomy" id="1618481"/>
    <lineage>
        <taxon>Bacteria</taxon>
        <taxon>Candidatus Roizmaniibacteriota</taxon>
    </lineage>
</organism>
<proteinExistence type="predicted"/>
<comment type="caution">
    <text evidence="1">The sequence shown here is derived from an EMBL/GenBank/DDBJ whole genome shotgun (WGS) entry which is preliminary data.</text>
</comment>
<evidence type="ECO:0000313" key="2">
    <source>
        <dbReference type="Proteomes" id="UP000034471"/>
    </source>
</evidence>
<accession>A0A0G0H2M6</accession>
<dbReference type="EMBL" id="LBTJ01000033">
    <property type="protein sequence ID" value="KKQ37518.1"/>
    <property type="molecule type" value="Genomic_DNA"/>
</dbReference>
<sequence length="201" mass="23556">MKTYDMSLITKKVYESTAQLFTLKTLREHLEIEKSSSLFKVVNRLIESEVLIKIERNKYALKKYSCGEFTLANFLTESSYVSFESALSFYGILSQFPYEVTSATLGQTRSKKCTGKEYGYYHIQKPLFWGYVKTDQYLIAEKEKALSDQIYLASKGIKKIHPEEYDFSHIDPKKLKSYLSKFPQTYQMRKSIERLQTFIDV</sequence>
<evidence type="ECO:0008006" key="3">
    <source>
        <dbReference type="Google" id="ProtNLM"/>
    </source>
</evidence>
<dbReference type="AlphaFoldDB" id="A0A0G0H2M6"/>
<evidence type="ECO:0000313" key="1">
    <source>
        <dbReference type="EMBL" id="KKQ37518.1"/>
    </source>
</evidence>
<dbReference type="STRING" id="1618481.US54_C0033G0005"/>
<gene>
    <name evidence="1" type="ORF">US54_C0033G0005</name>
</gene>
<protein>
    <recommendedName>
        <fullName evidence="3">Transcriptional regulator</fullName>
    </recommendedName>
</protein>
<reference evidence="1 2" key="1">
    <citation type="journal article" date="2015" name="Nature">
        <title>rRNA introns, odd ribosomes, and small enigmatic genomes across a large radiation of phyla.</title>
        <authorList>
            <person name="Brown C.T."/>
            <person name="Hug L.A."/>
            <person name="Thomas B.C."/>
            <person name="Sharon I."/>
            <person name="Castelle C.J."/>
            <person name="Singh A."/>
            <person name="Wilkins M.J."/>
            <person name="Williams K.H."/>
            <person name="Banfield J.F."/>
        </authorList>
    </citation>
    <scope>NUCLEOTIDE SEQUENCE [LARGE SCALE GENOMIC DNA]</scope>
</reference>
<dbReference type="Proteomes" id="UP000034471">
    <property type="component" value="Unassembled WGS sequence"/>
</dbReference>